<protein>
    <submittedName>
        <fullName evidence="1">Uncharacterized protein</fullName>
    </submittedName>
</protein>
<evidence type="ECO:0000313" key="1">
    <source>
        <dbReference type="EMBL" id="CUX55125.1"/>
    </source>
</evidence>
<dbReference type="Proteomes" id="UP000191812">
    <property type="component" value="Unassembled WGS sequence"/>
</dbReference>
<accession>A0ABM9VKZ7</accession>
<comment type="caution">
    <text evidence="1">The sequence shown here is derived from an EMBL/GenBank/DDBJ whole genome shotgun (WGS) entry which is preliminary data.</text>
</comment>
<proteinExistence type="predicted"/>
<reference evidence="1 2" key="1">
    <citation type="submission" date="2016-01" db="EMBL/GenBank/DDBJ databases">
        <authorList>
            <person name="Regsiter A."/>
            <person name="william w."/>
        </authorList>
    </citation>
    <scope>NUCLEOTIDE SEQUENCE [LARGE SCALE GENOMIC DNA]</scope>
    <source>
        <strain evidence="1 2">CFBP 6927</strain>
    </source>
</reference>
<dbReference type="EMBL" id="FBWH01000038">
    <property type="protein sequence ID" value="CUX55125.1"/>
    <property type="molecule type" value="Genomic_DNA"/>
</dbReference>
<name>A0ABM9VKZ7_9HYPH</name>
<sequence>MRLNVRKPEAEVLVPITTKSCFSLCRANRMRIGSKMNATCASENFEALIEFFLPIRHHKPKIPAPNGPIYR</sequence>
<evidence type="ECO:0000313" key="2">
    <source>
        <dbReference type="Proteomes" id="UP000191812"/>
    </source>
</evidence>
<organism evidence="1 2">
    <name type="scientific">Agrobacterium genomosp. 13 str. CFBP 6927</name>
    <dbReference type="NCBI Taxonomy" id="1183428"/>
    <lineage>
        <taxon>Bacteria</taxon>
        <taxon>Pseudomonadati</taxon>
        <taxon>Pseudomonadota</taxon>
        <taxon>Alphaproteobacteria</taxon>
        <taxon>Hyphomicrobiales</taxon>
        <taxon>Rhizobiaceae</taxon>
        <taxon>Rhizobium/Agrobacterium group</taxon>
        <taxon>Agrobacterium</taxon>
        <taxon>Agrobacterium tumefaciens complex</taxon>
    </lineage>
</organism>
<gene>
    <name evidence="1" type="ORF">AGR13a_Lc120133</name>
</gene>
<keyword evidence="2" id="KW-1185">Reference proteome</keyword>